<sequence length="107" mass="13124">PYEYYRYYSCHFMNNYNKRFKDVALKNFQDKIWQEPSGCKFDTIYDDMLKIQPNERWELSYDGSHWYENMTTNLSKVFNNIMKSVRGLPLIATMQMTYFSINKYFVD</sequence>
<dbReference type="AlphaFoldDB" id="U5GIA1"/>
<dbReference type="InParanoid" id="U5GIA1"/>
<dbReference type="Proteomes" id="UP000006729">
    <property type="component" value="Chromosome 3"/>
</dbReference>
<protein>
    <submittedName>
        <fullName evidence="1">Uncharacterized protein</fullName>
    </submittedName>
</protein>
<evidence type="ECO:0000313" key="2">
    <source>
        <dbReference type="Proteomes" id="UP000006729"/>
    </source>
</evidence>
<feature type="non-terminal residue" evidence="1">
    <location>
        <position position="1"/>
    </location>
</feature>
<gene>
    <name evidence="1" type="ORF">POPTR_003G048000</name>
</gene>
<proteinExistence type="predicted"/>
<accession>U5GIA1</accession>
<dbReference type="EMBL" id="CM009292">
    <property type="protein sequence ID" value="PNT43682.1"/>
    <property type="molecule type" value="Genomic_DNA"/>
</dbReference>
<keyword evidence="2" id="KW-1185">Reference proteome</keyword>
<reference evidence="1 2" key="1">
    <citation type="journal article" date="2006" name="Science">
        <title>The genome of black cottonwood, Populus trichocarpa (Torr. &amp; Gray).</title>
        <authorList>
            <person name="Tuskan G.A."/>
            <person name="Difazio S."/>
            <person name="Jansson S."/>
            <person name="Bohlmann J."/>
            <person name="Grigoriev I."/>
            <person name="Hellsten U."/>
            <person name="Putnam N."/>
            <person name="Ralph S."/>
            <person name="Rombauts S."/>
            <person name="Salamov A."/>
            <person name="Schein J."/>
            <person name="Sterck L."/>
            <person name="Aerts A."/>
            <person name="Bhalerao R.R."/>
            <person name="Bhalerao R.P."/>
            <person name="Blaudez D."/>
            <person name="Boerjan W."/>
            <person name="Brun A."/>
            <person name="Brunner A."/>
            <person name="Busov V."/>
            <person name="Campbell M."/>
            <person name="Carlson J."/>
            <person name="Chalot M."/>
            <person name="Chapman J."/>
            <person name="Chen G.L."/>
            <person name="Cooper D."/>
            <person name="Coutinho P.M."/>
            <person name="Couturier J."/>
            <person name="Covert S."/>
            <person name="Cronk Q."/>
            <person name="Cunningham R."/>
            <person name="Davis J."/>
            <person name="Degroeve S."/>
            <person name="Dejardin A."/>
            <person name="Depamphilis C."/>
            <person name="Detter J."/>
            <person name="Dirks B."/>
            <person name="Dubchak I."/>
            <person name="Duplessis S."/>
            <person name="Ehlting J."/>
            <person name="Ellis B."/>
            <person name="Gendler K."/>
            <person name="Goodstein D."/>
            <person name="Gribskov M."/>
            <person name="Grimwood J."/>
            <person name="Groover A."/>
            <person name="Gunter L."/>
            <person name="Hamberger B."/>
            <person name="Heinze B."/>
            <person name="Helariutta Y."/>
            <person name="Henrissat B."/>
            <person name="Holligan D."/>
            <person name="Holt R."/>
            <person name="Huang W."/>
            <person name="Islam-Faridi N."/>
            <person name="Jones S."/>
            <person name="Jones-Rhoades M."/>
            <person name="Jorgensen R."/>
            <person name="Joshi C."/>
            <person name="Kangasjarvi J."/>
            <person name="Karlsson J."/>
            <person name="Kelleher C."/>
            <person name="Kirkpatrick R."/>
            <person name="Kirst M."/>
            <person name="Kohler A."/>
            <person name="Kalluri U."/>
            <person name="Larimer F."/>
            <person name="Leebens-Mack J."/>
            <person name="Leple J.C."/>
            <person name="Locascio P."/>
            <person name="Lou Y."/>
            <person name="Lucas S."/>
            <person name="Martin F."/>
            <person name="Montanini B."/>
            <person name="Napoli C."/>
            <person name="Nelson D.R."/>
            <person name="Nelson C."/>
            <person name="Nieminen K."/>
            <person name="Nilsson O."/>
            <person name="Pereda V."/>
            <person name="Peter G."/>
            <person name="Philippe R."/>
            <person name="Pilate G."/>
            <person name="Poliakov A."/>
            <person name="Razumovskaya J."/>
            <person name="Richardson P."/>
            <person name="Rinaldi C."/>
            <person name="Ritland K."/>
            <person name="Rouze P."/>
            <person name="Ryaboy D."/>
            <person name="Schmutz J."/>
            <person name="Schrader J."/>
            <person name="Segerman B."/>
            <person name="Shin H."/>
            <person name="Siddiqui A."/>
            <person name="Sterky F."/>
            <person name="Terry A."/>
            <person name="Tsai C.J."/>
            <person name="Uberbacher E."/>
            <person name="Unneberg P."/>
            <person name="Vahala J."/>
            <person name="Wall K."/>
            <person name="Wessler S."/>
            <person name="Yang G."/>
            <person name="Yin T."/>
            <person name="Douglas C."/>
            <person name="Marra M."/>
            <person name="Sandberg G."/>
            <person name="Van de Peer Y."/>
            <person name="Rokhsar D."/>
        </authorList>
    </citation>
    <scope>NUCLEOTIDE SEQUENCE [LARGE SCALE GENOMIC DNA]</scope>
    <source>
        <strain evidence="2">cv. Nisqually</strain>
    </source>
</reference>
<evidence type="ECO:0000313" key="1">
    <source>
        <dbReference type="EMBL" id="PNT43682.1"/>
    </source>
</evidence>
<dbReference type="HOGENOM" id="CLU_2216734_0_0_1"/>
<organism evidence="1 2">
    <name type="scientific">Populus trichocarpa</name>
    <name type="common">Western balsam poplar</name>
    <name type="synonym">Populus balsamifera subsp. trichocarpa</name>
    <dbReference type="NCBI Taxonomy" id="3694"/>
    <lineage>
        <taxon>Eukaryota</taxon>
        <taxon>Viridiplantae</taxon>
        <taxon>Streptophyta</taxon>
        <taxon>Embryophyta</taxon>
        <taxon>Tracheophyta</taxon>
        <taxon>Spermatophyta</taxon>
        <taxon>Magnoliopsida</taxon>
        <taxon>eudicotyledons</taxon>
        <taxon>Gunneridae</taxon>
        <taxon>Pentapetalae</taxon>
        <taxon>rosids</taxon>
        <taxon>fabids</taxon>
        <taxon>Malpighiales</taxon>
        <taxon>Salicaceae</taxon>
        <taxon>Saliceae</taxon>
        <taxon>Populus</taxon>
    </lineage>
</organism>
<name>U5GIA1_POPTR</name>